<reference evidence="2" key="2">
    <citation type="journal article" date="2021" name="J Anim Sci Technol">
        <title>Complete genome sequence of Paenibacillus konkukensis sp. nov. SK3146 as a potential probiotic strain.</title>
        <authorList>
            <person name="Jung H.I."/>
            <person name="Park S."/>
            <person name="Niu K.M."/>
            <person name="Lee S.W."/>
            <person name="Kothari D."/>
            <person name="Yi K.J."/>
            <person name="Kim S.K."/>
        </authorList>
    </citation>
    <scope>NUCLEOTIDE SEQUENCE</scope>
    <source>
        <strain evidence="2">SK3146</strain>
    </source>
</reference>
<feature type="transmembrane region" description="Helical" evidence="1">
    <location>
        <begin position="31"/>
        <end position="52"/>
    </location>
</feature>
<evidence type="ECO:0000313" key="2">
    <source>
        <dbReference type="EMBL" id="UQZ85852.1"/>
    </source>
</evidence>
<keyword evidence="1" id="KW-1133">Transmembrane helix</keyword>
<keyword evidence="1" id="KW-0812">Transmembrane</keyword>
<name>A0ABY4RWN9_9BACL</name>
<reference evidence="2" key="1">
    <citation type="submission" date="2018-02" db="EMBL/GenBank/DDBJ databases">
        <authorList>
            <person name="Kim S.-K."/>
            <person name="Jung H.-I."/>
            <person name="Lee S.-W."/>
        </authorList>
    </citation>
    <scope>NUCLEOTIDE SEQUENCE</scope>
    <source>
        <strain evidence="2">SK3146</strain>
    </source>
</reference>
<dbReference type="EMBL" id="CP027059">
    <property type="protein sequence ID" value="UQZ85852.1"/>
    <property type="molecule type" value="Genomic_DNA"/>
</dbReference>
<organism evidence="2 3">
    <name type="scientific">Paenibacillus konkukensis</name>
    <dbReference type="NCBI Taxonomy" id="2020716"/>
    <lineage>
        <taxon>Bacteria</taxon>
        <taxon>Bacillati</taxon>
        <taxon>Bacillota</taxon>
        <taxon>Bacilli</taxon>
        <taxon>Bacillales</taxon>
        <taxon>Paenibacillaceae</taxon>
        <taxon>Paenibacillus</taxon>
    </lineage>
</organism>
<keyword evidence="1" id="KW-0472">Membrane</keyword>
<gene>
    <name evidence="2" type="ORF">SK3146_05142</name>
</gene>
<evidence type="ECO:0000256" key="1">
    <source>
        <dbReference type="SAM" id="Phobius"/>
    </source>
</evidence>
<dbReference type="RefSeq" id="WP_249861440.1">
    <property type="nucleotide sequence ID" value="NZ_CP027059.1"/>
</dbReference>
<protein>
    <submittedName>
        <fullName evidence="2">Uncharacterized protein</fullName>
    </submittedName>
</protein>
<sequence length="76" mass="8245">MIQTISLLAAVLLAAILQLPPLIRKGWFREAAVFSVLLALGTLCSVAAVRLIDVPSPLIVLKIVYDPISRLFFPTS</sequence>
<keyword evidence="3" id="KW-1185">Reference proteome</keyword>
<dbReference type="Proteomes" id="UP001057134">
    <property type="component" value="Chromosome"/>
</dbReference>
<accession>A0ABY4RWN9</accession>
<evidence type="ECO:0000313" key="3">
    <source>
        <dbReference type="Proteomes" id="UP001057134"/>
    </source>
</evidence>
<proteinExistence type="predicted"/>